<reference evidence="2" key="1">
    <citation type="journal article" date="2019" name="Int. J. Syst. Evol. Microbiol.">
        <title>The Global Catalogue of Microorganisms (GCM) 10K type strain sequencing project: providing services to taxonomists for standard genome sequencing and annotation.</title>
        <authorList>
            <consortium name="The Broad Institute Genomics Platform"/>
            <consortium name="The Broad Institute Genome Sequencing Center for Infectious Disease"/>
            <person name="Wu L."/>
            <person name="Ma J."/>
        </authorList>
    </citation>
    <scope>NUCLEOTIDE SEQUENCE [LARGE SCALE GENOMIC DNA]</scope>
    <source>
        <strain evidence="2">CCM 8689</strain>
    </source>
</reference>
<evidence type="ECO:0000313" key="1">
    <source>
        <dbReference type="EMBL" id="MFC4198613.1"/>
    </source>
</evidence>
<dbReference type="EMBL" id="JBHSBY010000141">
    <property type="protein sequence ID" value="MFC4198613.1"/>
    <property type="molecule type" value="Genomic_DNA"/>
</dbReference>
<sequence>MDLHTAIQIEKSIQNTDKLSGADYLEQLSRIEEKFRIWKNKNFLQRVSIFRKLPELSRNHGDNLSEWVLSEMGIIVDNSEIG</sequence>
<dbReference type="Proteomes" id="UP001595792">
    <property type="component" value="Unassembled WGS sequence"/>
</dbReference>
<dbReference type="RefSeq" id="WP_378962630.1">
    <property type="nucleotide sequence ID" value="NZ_JBHRXC010000016.1"/>
</dbReference>
<comment type="caution">
    <text evidence="1">The sequence shown here is derived from an EMBL/GenBank/DDBJ whole genome shotgun (WGS) entry which is preliminary data.</text>
</comment>
<organism evidence="1 2">
    <name type="scientific">Pedobacter jamesrossensis</name>
    <dbReference type="NCBI Taxonomy" id="1908238"/>
    <lineage>
        <taxon>Bacteria</taxon>
        <taxon>Pseudomonadati</taxon>
        <taxon>Bacteroidota</taxon>
        <taxon>Sphingobacteriia</taxon>
        <taxon>Sphingobacteriales</taxon>
        <taxon>Sphingobacteriaceae</taxon>
        <taxon>Pedobacter</taxon>
    </lineage>
</organism>
<keyword evidence="2" id="KW-1185">Reference proteome</keyword>
<proteinExistence type="predicted"/>
<protein>
    <submittedName>
        <fullName evidence="1">Uncharacterized protein</fullName>
    </submittedName>
</protein>
<evidence type="ECO:0000313" key="2">
    <source>
        <dbReference type="Proteomes" id="UP001595792"/>
    </source>
</evidence>
<name>A0ABV8NRW5_9SPHI</name>
<accession>A0ABV8NRW5</accession>
<gene>
    <name evidence="1" type="ORF">ACFOUY_18050</name>
</gene>